<dbReference type="RefSeq" id="WP_353718960.1">
    <property type="nucleotide sequence ID" value="NZ_CP159289.1"/>
</dbReference>
<dbReference type="Gene3D" id="4.10.1080.10">
    <property type="entry name" value="TSP type-3 repeat"/>
    <property type="match status" value="1"/>
</dbReference>
<accession>A0AAU8FJ83</accession>
<organism evidence="2">
    <name type="scientific">Dyadobacter sp. 676</name>
    <dbReference type="NCBI Taxonomy" id="3088362"/>
    <lineage>
        <taxon>Bacteria</taxon>
        <taxon>Pseudomonadati</taxon>
        <taxon>Bacteroidota</taxon>
        <taxon>Cytophagia</taxon>
        <taxon>Cytophagales</taxon>
        <taxon>Spirosomataceae</taxon>
        <taxon>Dyadobacter</taxon>
    </lineage>
</organism>
<dbReference type="SUPFAM" id="SSF103647">
    <property type="entry name" value="TSP type-3 repeat"/>
    <property type="match status" value="1"/>
</dbReference>
<sequence>MGRILPSFRLICGAFLICSLAFTSSHKMPRPVAGMMMDSCDPLDPSFVDSDNDGVGNDCDVDDDNDGILDSDEGCETLFSSEFKGTFGVSPDASPFYRDLETPPGTGYSYGPGTNGNNAAGKYTVTNRQGAILNHPAAIWEYPGHTDGSDTDCFLLVNGSTSVGTFFREDITLTAANGYRYQMWHKGGWNQGTGGAYNLRIEIRRISDNVLIASAATGRISDALWRSLSVDFTAPSSGAFRATLVNTSTQAGGNDFSIDDITLTNTNCGDFDGDGIANNFDTDSDNDGCPDAVEAGGTDPDGDGILGISPVQVDENGRVTGQGGYAGSSQNVKNATRMLISAAPGDQSTESGGSATFTVSANATSTAAYTGSVPNYSDAGATDVSGTIRYRWQENTGSGFTDITDGGIYSGATTASLTLTGVPLAKNGATYRVLVTHPDNVCIAEQRDAVLTVTGCLMDIGGTIYDDSTGIADGVGGPAANGTALGLYVSLVTAAPGNPVLAVAPVDAAGTFLFSDMQAGTYKLVLGSNPAGSVTSEMPTGYFAIREGAAVVSGDGAGDGRVDGAIGFTADCNGISRENARTTADVGYLDNNFVISAEDPMPVTLISFLLSKTENNVHLTWKTSSETNSDYFEVQHSVDGKNWSKLGAVQANGESAATQTYFYDDRQPAAGENFYRLKMVDRDGTFAYSGIRNTLTDRNEMIVAYPNPSEGPVQVKITGWQKVRSVWAFDASGRKLFETGRLQSAILSLPALVKGLNVLTVRYEDGTTATVRVAGR</sequence>
<dbReference type="InterPro" id="IPR013783">
    <property type="entry name" value="Ig-like_fold"/>
</dbReference>
<feature type="chain" id="PRO_5043784223" description="T9SS type A sorting domain-containing protein" evidence="1">
    <location>
        <begin position="28"/>
        <end position="776"/>
    </location>
</feature>
<dbReference type="GO" id="GO:0005509">
    <property type="term" value="F:calcium ion binding"/>
    <property type="evidence" value="ECO:0007669"/>
    <property type="project" value="InterPro"/>
</dbReference>
<dbReference type="Gene3D" id="2.60.40.10">
    <property type="entry name" value="Immunoglobulins"/>
    <property type="match status" value="1"/>
</dbReference>
<keyword evidence="1" id="KW-0732">Signal</keyword>
<feature type="signal peptide" evidence="1">
    <location>
        <begin position="1"/>
        <end position="27"/>
    </location>
</feature>
<evidence type="ECO:0008006" key="3">
    <source>
        <dbReference type="Google" id="ProtNLM"/>
    </source>
</evidence>
<name>A0AAU8FJ83_9BACT</name>
<dbReference type="AlphaFoldDB" id="A0AAU8FJ83"/>
<evidence type="ECO:0000256" key="1">
    <source>
        <dbReference type="SAM" id="SignalP"/>
    </source>
</evidence>
<dbReference type="Gene3D" id="2.60.120.260">
    <property type="entry name" value="Galactose-binding domain-like"/>
    <property type="match status" value="1"/>
</dbReference>
<protein>
    <recommendedName>
        <fullName evidence="3">T9SS type A sorting domain-containing protein</fullName>
    </recommendedName>
</protein>
<gene>
    <name evidence="2" type="ORF">ABV298_25535</name>
</gene>
<dbReference type="EMBL" id="CP159289">
    <property type="protein sequence ID" value="XCH23636.1"/>
    <property type="molecule type" value="Genomic_DNA"/>
</dbReference>
<dbReference type="InterPro" id="IPR028974">
    <property type="entry name" value="TSP_type-3_rpt"/>
</dbReference>
<evidence type="ECO:0000313" key="2">
    <source>
        <dbReference type="EMBL" id="XCH23636.1"/>
    </source>
</evidence>
<proteinExistence type="predicted"/>
<reference evidence="2" key="1">
    <citation type="submission" date="2024-06" db="EMBL/GenBank/DDBJ databases">
        <title>Sequencing and assembly of the genome of Dyadobacter sp. strain 676, a symbiont of Cyamopsis tetragonoloba.</title>
        <authorList>
            <person name="Guro P."/>
            <person name="Sazanova A."/>
            <person name="Kuznetsova I."/>
            <person name="Belimov A."/>
            <person name="Safronova V."/>
        </authorList>
    </citation>
    <scope>NUCLEOTIDE SEQUENCE</scope>
    <source>
        <strain evidence="2">676</strain>
    </source>
</reference>